<dbReference type="Pfam" id="PF02065">
    <property type="entry name" value="Melibiase"/>
    <property type="match status" value="1"/>
</dbReference>
<dbReference type="EMBL" id="DXBU01000144">
    <property type="protein sequence ID" value="HIZ23267.1"/>
    <property type="molecule type" value="Genomic_DNA"/>
</dbReference>
<comment type="caution">
    <text evidence="1">The sequence shown here is derived from an EMBL/GenBank/DDBJ whole genome shotgun (WGS) entry which is preliminary data.</text>
</comment>
<dbReference type="GO" id="GO:0016052">
    <property type="term" value="P:carbohydrate catabolic process"/>
    <property type="evidence" value="ECO:0007669"/>
    <property type="project" value="InterPro"/>
</dbReference>
<dbReference type="InterPro" id="IPR038417">
    <property type="entry name" value="Alpga-gal_N_sf"/>
</dbReference>
<dbReference type="CDD" id="cd14791">
    <property type="entry name" value="GH36"/>
    <property type="match status" value="1"/>
</dbReference>
<gene>
    <name evidence="1" type="ORF">IAA21_10805</name>
</gene>
<reference evidence="1" key="1">
    <citation type="journal article" date="2021" name="PeerJ">
        <title>Extensive microbial diversity within the chicken gut microbiome revealed by metagenomics and culture.</title>
        <authorList>
            <person name="Gilroy R."/>
            <person name="Ravi A."/>
            <person name="Getino M."/>
            <person name="Pursley I."/>
            <person name="Horton D.L."/>
            <person name="Alikhan N.F."/>
            <person name="Baker D."/>
            <person name="Gharbi K."/>
            <person name="Hall N."/>
            <person name="Watson M."/>
            <person name="Adriaenssens E.M."/>
            <person name="Foster-Nyarko E."/>
            <person name="Jarju S."/>
            <person name="Secka A."/>
            <person name="Antonio M."/>
            <person name="Oren A."/>
            <person name="Chaudhuri R.R."/>
            <person name="La Ragione R."/>
            <person name="Hildebrand F."/>
            <person name="Pallen M.J."/>
        </authorList>
    </citation>
    <scope>NUCLEOTIDE SEQUENCE</scope>
    <source>
        <strain evidence="1">14324</strain>
    </source>
</reference>
<dbReference type="InterPro" id="IPR002252">
    <property type="entry name" value="Glyco_hydro_36"/>
</dbReference>
<dbReference type="InterPro" id="IPR013785">
    <property type="entry name" value="Aldolase_TIM"/>
</dbReference>
<accession>A0A9D2IUU5</accession>
<name>A0A9D2IUU5_9FIRM</name>
<sequence length="709" mass="80792">MDLAVKDYHLGEICLRYLFDREEGHVSMALLPLGMESCYQKRRKELKHRGACCPAWEPGNLCHLSLAHHPQGNGAGCTLKYGISEKMLKYKEQKQRKTEQGIQIITLLEAEEGYQAEHIVSYTEGEKGLEVETIFYNHTGSPAVLKLLTSFTLDNLSPFQEDDAPYKLYLHRFRGGWSLEGKHVEDSAERLSLEASWTRAFPESERYGGIGSHPVKRWFPFGCVEDREKNVFWAAQVGVNASWQMEFSRDGDCYSLSGGLADSEFGGWQKIVEDGGCFRAPKAYLSVSRKSLWDACQKLTGLFHKYADRQPLLEQKLPILYNEWCMSWGDPKEDTILRLAERLKETPAAYLVIDAGWSRQPEGVKDPQEGNGDWEYEERQFPQGLRYLSRKLKDNGLRMGIWMEFEVTTKGAKVHEASWEDLHLKSGGKLIQTGRIRQFWDFRIKETRDYLEKKVIGFLRENEIGYLKVDYNGSIGGGCDGCESPGEGLRSQMAAVLAFFKEIRRQLPEVVIENCASGGHRLEPSMMTVTAMSSFSDAHECREIPFIAANLHALILPRQSQIWAVILEELPIEEIRYRLVSAMLGRLCLSGDITALSEEKWEEVKAACRFYESVSEVIKYGTSYLIRNSTDNQQHLTGSQMLLRIWKNKALAVCHSFGTPVHRLEGALPEGKWQIEETLGESGLIRLEETKVIFSPERSWRAQAVLLKK</sequence>
<reference evidence="1" key="2">
    <citation type="submission" date="2021-04" db="EMBL/GenBank/DDBJ databases">
        <authorList>
            <person name="Gilroy R."/>
        </authorList>
    </citation>
    <scope>NUCLEOTIDE SEQUENCE</scope>
    <source>
        <strain evidence="1">14324</strain>
    </source>
</reference>
<dbReference type="SUPFAM" id="SSF51445">
    <property type="entry name" value="(Trans)glycosidases"/>
    <property type="match status" value="1"/>
</dbReference>
<dbReference type="GO" id="GO:0004557">
    <property type="term" value="F:alpha-galactosidase activity"/>
    <property type="evidence" value="ECO:0007669"/>
    <property type="project" value="InterPro"/>
</dbReference>
<dbReference type="Gene3D" id="3.20.20.70">
    <property type="entry name" value="Aldolase class I"/>
    <property type="match status" value="1"/>
</dbReference>
<evidence type="ECO:0000313" key="2">
    <source>
        <dbReference type="Proteomes" id="UP000824041"/>
    </source>
</evidence>
<dbReference type="InterPro" id="IPR017853">
    <property type="entry name" value="GH"/>
</dbReference>
<organism evidence="1 2">
    <name type="scientific">Candidatus Blautia faecigallinarum</name>
    <dbReference type="NCBI Taxonomy" id="2838488"/>
    <lineage>
        <taxon>Bacteria</taxon>
        <taxon>Bacillati</taxon>
        <taxon>Bacillota</taxon>
        <taxon>Clostridia</taxon>
        <taxon>Lachnospirales</taxon>
        <taxon>Lachnospiraceae</taxon>
        <taxon>Blautia</taxon>
    </lineage>
</organism>
<dbReference type="AlphaFoldDB" id="A0A9D2IUU5"/>
<dbReference type="Gene3D" id="2.70.98.60">
    <property type="entry name" value="alpha-galactosidase from lactobacil brevis"/>
    <property type="match status" value="1"/>
</dbReference>
<protein>
    <submittedName>
        <fullName evidence="1">Alpha-galactosidase</fullName>
    </submittedName>
</protein>
<dbReference type="Proteomes" id="UP000824041">
    <property type="component" value="Unassembled WGS sequence"/>
</dbReference>
<proteinExistence type="predicted"/>
<evidence type="ECO:0000313" key="1">
    <source>
        <dbReference type="EMBL" id="HIZ23267.1"/>
    </source>
</evidence>